<feature type="signal peptide" evidence="1">
    <location>
        <begin position="1"/>
        <end position="18"/>
    </location>
</feature>
<dbReference type="InterPro" id="IPR021255">
    <property type="entry name" value="DUF2807"/>
</dbReference>
<keyword evidence="1" id="KW-0732">Signal</keyword>
<name>A0ABW6BP75_9SPHI</name>
<reference evidence="4" key="1">
    <citation type="journal article" date="2019" name="Int. J. Syst. Evol. Microbiol.">
        <title>The Global Catalogue of Microorganisms (GCM) 10K type strain sequencing project: providing services to taxonomists for standard genome sequencing and annotation.</title>
        <authorList>
            <consortium name="The Broad Institute Genomics Platform"/>
            <consortium name="The Broad Institute Genome Sequencing Center for Infectious Disease"/>
            <person name="Wu L."/>
            <person name="Ma J."/>
        </authorList>
    </citation>
    <scope>NUCLEOTIDE SEQUENCE [LARGE SCALE GENOMIC DNA]</scope>
    <source>
        <strain evidence="4">KCTC 22814</strain>
    </source>
</reference>
<dbReference type="EMBL" id="JBHUPB010000015">
    <property type="protein sequence ID" value="MFD2970279.1"/>
    <property type="molecule type" value="Genomic_DNA"/>
</dbReference>
<dbReference type="RefSeq" id="WP_320183759.1">
    <property type="nucleotide sequence ID" value="NZ_CP138332.1"/>
</dbReference>
<evidence type="ECO:0000256" key="1">
    <source>
        <dbReference type="SAM" id="SignalP"/>
    </source>
</evidence>
<gene>
    <name evidence="3" type="ORF">ACFS7Y_23010</name>
</gene>
<feature type="chain" id="PRO_5046283214" evidence="1">
    <location>
        <begin position="19"/>
        <end position="249"/>
    </location>
</feature>
<dbReference type="Pfam" id="PF10988">
    <property type="entry name" value="DUF2807"/>
    <property type="match status" value="1"/>
</dbReference>
<organism evidence="3 4">
    <name type="scientific">Sphingobacterium bambusae</name>
    <dbReference type="NCBI Taxonomy" id="662858"/>
    <lineage>
        <taxon>Bacteria</taxon>
        <taxon>Pseudomonadati</taxon>
        <taxon>Bacteroidota</taxon>
        <taxon>Sphingobacteriia</taxon>
        <taxon>Sphingobacteriales</taxon>
        <taxon>Sphingobacteriaceae</taxon>
        <taxon>Sphingobacterium</taxon>
    </lineage>
</organism>
<dbReference type="Gene3D" id="2.160.20.120">
    <property type="match status" value="1"/>
</dbReference>
<evidence type="ECO:0000313" key="4">
    <source>
        <dbReference type="Proteomes" id="UP001597525"/>
    </source>
</evidence>
<accession>A0ABW6BP75</accession>
<dbReference type="Proteomes" id="UP001597525">
    <property type="component" value="Unassembled WGS sequence"/>
</dbReference>
<comment type="caution">
    <text evidence="3">The sequence shown here is derived from an EMBL/GenBank/DDBJ whole genome shotgun (WGS) entry which is preliminary data.</text>
</comment>
<keyword evidence="4" id="KW-1185">Reference proteome</keyword>
<evidence type="ECO:0000313" key="3">
    <source>
        <dbReference type="EMBL" id="MFD2970279.1"/>
    </source>
</evidence>
<proteinExistence type="predicted"/>
<sequence>MKKLVALVFILSSVIAQAQHKETRKVGSFKGVAVSSSIEATYVHSNRNEVVLDAEDADHLKKLETVVEGGVLVIGYRSNSNIRTRRANRVTIYSTSSSLQRIKVTSSASLRVEAPLKASKISIDVNSSGKLFVADLVTEVAELDASSSGRFDAKITADALTVEASSSAKLNLMGSAKSATIDISSSAQVNMAEFKIKNAVVDASSSAQATVQVSDKLVADASSSGKITYIGKPASVQTDKSSGGQVTAR</sequence>
<feature type="domain" description="Putative auto-transporter adhesin head GIN" evidence="2">
    <location>
        <begin position="29"/>
        <end position="233"/>
    </location>
</feature>
<evidence type="ECO:0000259" key="2">
    <source>
        <dbReference type="Pfam" id="PF10988"/>
    </source>
</evidence>
<protein>
    <submittedName>
        <fullName evidence="3">Head GIN domain-containing protein</fullName>
    </submittedName>
</protein>